<proteinExistence type="predicted"/>
<protein>
    <submittedName>
        <fullName evidence="2">Uncharacterized protein</fullName>
    </submittedName>
</protein>
<accession>A0A6C0CNA5</accession>
<evidence type="ECO:0000313" key="2">
    <source>
        <dbReference type="EMBL" id="QHT04955.1"/>
    </source>
</evidence>
<feature type="transmembrane region" description="Helical" evidence="1">
    <location>
        <begin position="348"/>
        <end position="371"/>
    </location>
</feature>
<keyword evidence="1" id="KW-0812">Transmembrane</keyword>
<dbReference type="AlphaFoldDB" id="A0A6C0CNA5"/>
<organism evidence="2">
    <name type="scientific">viral metagenome</name>
    <dbReference type="NCBI Taxonomy" id="1070528"/>
    <lineage>
        <taxon>unclassified sequences</taxon>
        <taxon>metagenomes</taxon>
        <taxon>organismal metagenomes</taxon>
    </lineage>
</organism>
<feature type="transmembrane region" description="Helical" evidence="1">
    <location>
        <begin position="5"/>
        <end position="23"/>
    </location>
</feature>
<evidence type="ECO:0000256" key="1">
    <source>
        <dbReference type="SAM" id="Phobius"/>
    </source>
</evidence>
<dbReference type="InterPro" id="IPR013783">
    <property type="entry name" value="Ig-like_fold"/>
</dbReference>
<dbReference type="EMBL" id="MN739448">
    <property type="protein sequence ID" value="QHT04955.1"/>
    <property type="molecule type" value="Genomic_DNA"/>
</dbReference>
<reference evidence="2" key="1">
    <citation type="journal article" date="2020" name="Nature">
        <title>Giant virus diversity and host interactions through global metagenomics.</title>
        <authorList>
            <person name="Schulz F."/>
            <person name="Roux S."/>
            <person name="Paez-Espino D."/>
            <person name="Jungbluth S."/>
            <person name="Walsh D.A."/>
            <person name="Denef V.J."/>
            <person name="McMahon K.D."/>
            <person name="Konstantinidis K.T."/>
            <person name="Eloe-Fadrosh E.A."/>
            <person name="Kyrpides N.C."/>
            <person name="Woyke T."/>
        </authorList>
    </citation>
    <scope>NUCLEOTIDE SEQUENCE</scope>
    <source>
        <strain evidence="2">GVMAG-M-3300021354-14</strain>
    </source>
</reference>
<sequence>MRCSVIYTFFMITLIVSIVLMILTCQSKAFWKPTKAPTLPSSDAGEALIASAKFSWDASVSSVTSDGVTIYPSKDRYDGLTYDLVRKDNSICEKDPNASWIHYPKSVEKRTTILVSKSMSNRFNGIISTYINEATPTYQGLVGFLLYEAVSFIILDTVDQSFSITINGQPQLNSNNFGVISSNFDGVGHKTYVNGSKIQFSGTVTNPAPKTGAVVPKISGDWTHMYVFDRCLTDAEQADVNSYLERQHAIQQTIYYTVNAIPTAQINAVVNKAVSTYECKCSSTGTFSYLGSLFGMKLNADTGVINGTPTHVGSSNVQIKFTSTDGTVLVTALTINVVDTKDFPNKNAYIIGTSIGLFVSVIMLIIIWMRCRKYGKSTGKKR</sequence>
<keyword evidence="1" id="KW-1133">Transmembrane helix</keyword>
<dbReference type="Gene3D" id="2.60.40.10">
    <property type="entry name" value="Immunoglobulins"/>
    <property type="match status" value="1"/>
</dbReference>
<keyword evidence="1" id="KW-0472">Membrane</keyword>
<name>A0A6C0CNA5_9ZZZZ</name>